<evidence type="ECO:0000256" key="4">
    <source>
        <dbReference type="ARBA" id="ARBA00022833"/>
    </source>
</evidence>
<dbReference type="STRING" id="764103.G7DXK5"/>
<dbReference type="FunFam" id="1.10.472.30:FF:000003">
    <property type="entry name" value="Transcription elongation factor S-II"/>
    <property type="match status" value="1"/>
</dbReference>
<dbReference type="Gene3D" id="2.20.25.10">
    <property type="match status" value="1"/>
</dbReference>
<dbReference type="GO" id="GO:0031564">
    <property type="term" value="P:transcription antitermination"/>
    <property type="evidence" value="ECO:0007669"/>
    <property type="project" value="TreeGrafter"/>
</dbReference>
<sequence length="330" mass="35997">MDELSVTQLVSLKETMEKAHKEARYTEVLDILSRLRSWSPSADSLRQTKLGISLTGLKKSPHESIKQESMQIVRTWKDAVKPKGGSAAKTATPAAASTPGESAASPEAAKTGTPAATVKEEAAPAKSARTSVPVSTVRKKSETPMKVLTGPRSLKTDGIELPELDERQRDNVVKLFYDALASDSAAPADMIATRVMDVEEAVYKFYEGDTSGDYRQKTRSLLLNFKDKKNPALREAVVSGELSASKLASMKASDFSSEERKAEDRKLAEQNMFAAQSAAPAAGQAKTDAFKCGKCGKRECTYYQMQTRSADEPMTTFVCCIVCNNRWKFS</sequence>
<evidence type="ECO:0000256" key="6">
    <source>
        <dbReference type="PROSITE-ProRule" id="PRU00472"/>
    </source>
</evidence>
<evidence type="ECO:0000256" key="3">
    <source>
        <dbReference type="ARBA" id="ARBA00022771"/>
    </source>
</evidence>
<dbReference type="InterPro" id="IPR006289">
    <property type="entry name" value="TFSII"/>
</dbReference>
<evidence type="ECO:0000259" key="11">
    <source>
        <dbReference type="PROSITE" id="PS51319"/>
    </source>
</evidence>
<organism evidence="13 14">
    <name type="scientific">Mixia osmundae (strain CBS 9802 / IAM 14324 / JCM 22182 / KY 12970)</name>
    <dbReference type="NCBI Taxonomy" id="764103"/>
    <lineage>
        <taxon>Eukaryota</taxon>
        <taxon>Fungi</taxon>
        <taxon>Dikarya</taxon>
        <taxon>Basidiomycota</taxon>
        <taxon>Pucciniomycotina</taxon>
        <taxon>Mixiomycetes</taxon>
        <taxon>Mixiales</taxon>
        <taxon>Mixiaceae</taxon>
        <taxon>Mixia</taxon>
    </lineage>
</organism>
<comment type="caution">
    <text evidence="13">The sequence shown here is derived from an EMBL/GenBank/DDBJ whole genome shotgun (WGS) entry which is preliminary data.</text>
</comment>
<dbReference type="EMBL" id="BABT02000061">
    <property type="protein sequence ID" value="GAA95315.1"/>
    <property type="molecule type" value="Genomic_DNA"/>
</dbReference>
<keyword evidence="14" id="KW-1185">Reference proteome</keyword>
<comment type="subcellular location">
    <subcellularLocation>
        <location evidence="1 7 8">Nucleus</location>
    </subcellularLocation>
</comment>
<dbReference type="Pfam" id="PF08711">
    <property type="entry name" value="Med26"/>
    <property type="match status" value="1"/>
</dbReference>
<dbReference type="PIRSF" id="PIRSF006704">
    <property type="entry name" value="TF_IIS"/>
    <property type="match status" value="1"/>
</dbReference>
<keyword evidence="2 8" id="KW-0479">Metal-binding</keyword>
<evidence type="ECO:0000313" key="13">
    <source>
        <dbReference type="EMBL" id="GAA95315.1"/>
    </source>
</evidence>
<comment type="similarity">
    <text evidence="8">Belongs to the TFS-II family.</text>
</comment>
<evidence type="ECO:0000256" key="7">
    <source>
        <dbReference type="PROSITE-ProRule" id="PRU00649"/>
    </source>
</evidence>
<dbReference type="GO" id="GO:0006368">
    <property type="term" value="P:transcription elongation by RNA polymerase II"/>
    <property type="evidence" value="ECO:0007669"/>
    <property type="project" value="InterPro"/>
</dbReference>
<dbReference type="CDD" id="cd13749">
    <property type="entry name" value="Zn-ribbon_TFIIS"/>
    <property type="match status" value="1"/>
</dbReference>
<dbReference type="GO" id="GO:0000977">
    <property type="term" value="F:RNA polymerase II transcription regulatory region sequence-specific DNA binding"/>
    <property type="evidence" value="ECO:0007669"/>
    <property type="project" value="TreeGrafter"/>
</dbReference>
<evidence type="ECO:0000313" key="14">
    <source>
        <dbReference type="Proteomes" id="UP000009131"/>
    </source>
</evidence>
<feature type="domain" description="TFIIS N-terminal" evidence="11">
    <location>
        <begin position="1"/>
        <end position="83"/>
    </location>
</feature>
<evidence type="ECO:0000256" key="8">
    <source>
        <dbReference type="RuleBase" id="RU368078"/>
    </source>
</evidence>
<keyword evidence="3 6" id="KW-0863">Zinc-finger</keyword>
<dbReference type="PROSITE" id="PS00466">
    <property type="entry name" value="ZF_TFIIS_1"/>
    <property type="match status" value="1"/>
</dbReference>
<dbReference type="FunFam" id="2.20.25.10:FF:000001">
    <property type="entry name" value="Probable Transcription elongation factor S-II"/>
    <property type="match status" value="1"/>
</dbReference>
<dbReference type="GO" id="GO:0001139">
    <property type="term" value="F:RNA polymerase II complex recruiting activity"/>
    <property type="evidence" value="ECO:0007669"/>
    <property type="project" value="TreeGrafter"/>
</dbReference>
<dbReference type="PROSITE" id="PS51133">
    <property type="entry name" value="ZF_TFIIS_2"/>
    <property type="match status" value="1"/>
</dbReference>
<evidence type="ECO:0000256" key="9">
    <source>
        <dbReference type="SAM" id="MobiDB-lite"/>
    </source>
</evidence>
<dbReference type="InterPro" id="IPR036575">
    <property type="entry name" value="TFIIS_cen_dom_sf"/>
</dbReference>
<evidence type="ECO:0000256" key="2">
    <source>
        <dbReference type="ARBA" id="ARBA00022723"/>
    </source>
</evidence>
<dbReference type="SMART" id="SM00440">
    <property type="entry name" value="ZnF_C2C2"/>
    <property type="match status" value="1"/>
</dbReference>
<dbReference type="SMART" id="SM00510">
    <property type="entry name" value="TFS2M"/>
    <property type="match status" value="1"/>
</dbReference>
<dbReference type="SUPFAM" id="SSF47676">
    <property type="entry name" value="Conserved domain common to transcription factors TFIIS, elongin A, CRSP70"/>
    <property type="match status" value="1"/>
</dbReference>
<feature type="domain" description="TFIIS-type" evidence="10">
    <location>
        <begin position="288"/>
        <end position="328"/>
    </location>
</feature>
<feature type="region of interest" description="Disordered" evidence="9">
    <location>
        <begin position="81"/>
        <end position="143"/>
    </location>
</feature>
<protein>
    <recommendedName>
        <fullName evidence="8">Transcription elongation factor</fullName>
    </recommendedName>
</protein>
<dbReference type="eggNOG" id="KOG1105">
    <property type="taxonomic scope" value="Eukaryota"/>
</dbReference>
<dbReference type="Gene3D" id="1.10.472.30">
    <property type="entry name" value="Transcription elongation factor S-II, central domain"/>
    <property type="match status" value="1"/>
</dbReference>
<dbReference type="PANTHER" id="PTHR11477:SF0">
    <property type="entry name" value="IP08861P-RELATED"/>
    <property type="match status" value="1"/>
</dbReference>
<keyword evidence="5 7" id="KW-0539">Nucleus</keyword>
<dbReference type="GO" id="GO:0031440">
    <property type="term" value="P:regulation of mRNA 3'-end processing"/>
    <property type="evidence" value="ECO:0007669"/>
    <property type="project" value="TreeGrafter"/>
</dbReference>
<dbReference type="InterPro" id="IPR017923">
    <property type="entry name" value="TFIIS_N"/>
</dbReference>
<dbReference type="NCBIfam" id="TIGR01385">
    <property type="entry name" value="TFSII"/>
    <property type="match status" value="1"/>
</dbReference>
<dbReference type="AlphaFoldDB" id="G7DXK5"/>
<dbReference type="Pfam" id="PF07500">
    <property type="entry name" value="TFIIS_M"/>
    <property type="match status" value="1"/>
</dbReference>
<evidence type="ECO:0000256" key="1">
    <source>
        <dbReference type="ARBA" id="ARBA00004123"/>
    </source>
</evidence>
<accession>G7DXK5</accession>
<keyword evidence="8" id="KW-0238">DNA-binding</keyword>
<dbReference type="GO" id="GO:0005634">
    <property type="term" value="C:nucleus"/>
    <property type="evidence" value="ECO:0007669"/>
    <property type="project" value="UniProtKB-SubCell"/>
</dbReference>
<evidence type="ECO:0000256" key="5">
    <source>
        <dbReference type="ARBA" id="ARBA00023242"/>
    </source>
</evidence>
<feature type="domain" description="TFIIS central" evidence="12">
    <location>
        <begin position="168"/>
        <end position="283"/>
    </location>
</feature>
<keyword evidence="4 8" id="KW-0862">Zinc</keyword>
<dbReference type="OrthoDB" id="44867at2759"/>
<dbReference type="PROSITE" id="PS51321">
    <property type="entry name" value="TFIIS_CENTRAL"/>
    <property type="match status" value="1"/>
</dbReference>
<dbReference type="InterPro" id="IPR035100">
    <property type="entry name" value="TF_IIS-typ"/>
</dbReference>
<dbReference type="InParanoid" id="G7DXK5"/>
<dbReference type="GO" id="GO:0006362">
    <property type="term" value="P:transcription elongation by RNA polymerase I"/>
    <property type="evidence" value="ECO:0007669"/>
    <property type="project" value="TreeGrafter"/>
</dbReference>
<name>G7DXK5_MIXOS</name>
<keyword evidence="8" id="KW-0804">Transcription</keyword>
<dbReference type="InterPro" id="IPR035441">
    <property type="entry name" value="TFIIS/LEDGF_dom_sf"/>
</dbReference>
<dbReference type="Pfam" id="PF01096">
    <property type="entry name" value="Zn_ribbon_TFIIS"/>
    <property type="match status" value="1"/>
</dbReference>
<dbReference type="GO" id="GO:0008270">
    <property type="term" value="F:zinc ion binding"/>
    <property type="evidence" value="ECO:0007669"/>
    <property type="project" value="UniProtKB-UniRule"/>
</dbReference>
<evidence type="ECO:0000259" key="12">
    <source>
        <dbReference type="PROSITE" id="PS51321"/>
    </source>
</evidence>
<dbReference type="PROSITE" id="PS51319">
    <property type="entry name" value="TFIIS_N"/>
    <property type="match status" value="1"/>
</dbReference>
<dbReference type="InterPro" id="IPR001222">
    <property type="entry name" value="Znf_TFIIS"/>
</dbReference>
<dbReference type="SUPFAM" id="SSF46942">
    <property type="entry name" value="Elongation factor TFIIS domain 2"/>
    <property type="match status" value="1"/>
</dbReference>
<dbReference type="PANTHER" id="PTHR11477">
    <property type="entry name" value="TRANSCRIPTION FACTOR S-II ZINC FINGER DOMAIN-CONTAINING PROTEIN"/>
    <property type="match status" value="1"/>
</dbReference>
<reference evidence="13 14" key="2">
    <citation type="journal article" date="2012" name="Open Biol.">
        <title>Characteristics of nucleosomes and linker DNA regions on the genome of the basidiomycete Mixia osmundae revealed by mono- and dinucleosome mapping.</title>
        <authorList>
            <person name="Nishida H."/>
            <person name="Kondo S."/>
            <person name="Matsumoto T."/>
            <person name="Suzuki Y."/>
            <person name="Yoshikawa H."/>
            <person name="Taylor T.D."/>
            <person name="Sugiyama J."/>
        </authorList>
    </citation>
    <scope>NUCLEOTIDE SEQUENCE [LARGE SCALE GENOMIC DNA]</scope>
    <source>
        <strain evidence="14">CBS 9802 / IAM 14324 / JCM 22182 / KY 12970</strain>
    </source>
</reference>
<dbReference type="Proteomes" id="UP000009131">
    <property type="component" value="Unassembled WGS sequence"/>
</dbReference>
<proteinExistence type="inferred from homology"/>
<gene>
    <name evidence="13" type="primary">Mo01972</name>
    <name evidence="13" type="ORF">E5Q_01972</name>
</gene>
<dbReference type="HOGENOM" id="CLU_037637_1_0_1"/>
<dbReference type="FunCoup" id="G7DXK5">
    <property type="interactions" value="613"/>
</dbReference>
<dbReference type="InterPro" id="IPR003618">
    <property type="entry name" value="TFIIS_cen_dom"/>
</dbReference>
<dbReference type="Gene3D" id="1.20.930.10">
    <property type="entry name" value="Conserved domain common to transcription factors TFIIS, elongin A, CRSP70"/>
    <property type="match status" value="1"/>
</dbReference>
<dbReference type="SUPFAM" id="SSF57783">
    <property type="entry name" value="Zinc beta-ribbon"/>
    <property type="match status" value="1"/>
</dbReference>
<keyword evidence="8" id="KW-0805">Transcription regulation</keyword>
<evidence type="ECO:0000259" key="10">
    <source>
        <dbReference type="PROSITE" id="PS51133"/>
    </source>
</evidence>
<comment type="function">
    <text evidence="8">Necessary for efficient RNA polymerase II transcription elongation past template-encoded arresting sites.</text>
</comment>
<dbReference type="InterPro" id="IPR003617">
    <property type="entry name" value="TFIIS/CRSP70_N_sub"/>
</dbReference>
<reference evidence="13 14" key="1">
    <citation type="journal article" date="2011" name="J. Gen. Appl. Microbiol.">
        <title>Draft genome sequencing of the enigmatic basidiomycete Mixia osmundae.</title>
        <authorList>
            <person name="Nishida H."/>
            <person name="Nagatsuka Y."/>
            <person name="Sugiyama J."/>
        </authorList>
    </citation>
    <scope>NUCLEOTIDE SEQUENCE [LARGE SCALE GENOMIC DNA]</scope>
    <source>
        <strain evidence="14">CBS 9802 / IAM 14324 / JCM 22182 / KY 12970</strain>
    </source>
</reference>
<feature type="compositionally biased region" description="Low complexity" evidence="9">
    <location>
        <begin position="83"/>
        <end position="110"/>
    </location>
</feature>
<dbReference type="SMART" id="SM00509">
    <property type="entry name" value="TFS2N"/>
    <property type="match status" value="1"/>
</dbReference>